<evidence type="ECO:0000313" key="1">
    <source>
        <dbReference type="EMBL" id="VVA37275.1"/>
    </source>
</evidence>
<dbReference type="PANTHER" id="PTHR47074">
    <property type="entry name" value="BNAC02G40300D PROTEIN"/>
    <property type="match status" value="1"/>
</dbReference>
<dbReference type="AlphaFoldDB" id="A0A5E4GBK3"/>
<evidence type="ECO:0000313" key="2">
    <source>
        <dbReference type="Proteomes" id="UP000327085"/>
    </source>
</evidence>
<dbReference type="PANTHER" id="PTHR47074:SF73">
    <property type="entry name" value="OS04G0448401 PROTEIN"/>
    <property type="match status" value="1"/>
</dbReference>
<name>A0A5E4GBK3_PRUDU</name>
<protein>
    <submittedName>
        <fullName evidence="1">PREDICTED: reverse mRNAase</fullName>
    </submittedName>
</protein>
<dbReference type="Gramene" id="VVA37275">
    <property type="protein sequence ID" value="VVA37275"/>
    <property type="gene ID" value="Prudul26B011292"/>
</dbReference>
<dbReference type="Proteomes" id="UP000327085">
    <property type="component" value="Chromosome 4"/>
</dbReference>
<dbReference type="EMBL" id="CABIKO010000521">
    <property type="protein sequence ID" value="VVA37275.1"/>
    <property type="molecule type" value="Genomic_DNA"/>
</dbReference>
<dbReference type="InParanoid" id="A0A5E4GBK3"/>
<organism evidence="1 2">
    <name type="scientific">Prunus dulcis</name>
    <name type="common">Almond</name>
    <name type="synonym">Amygdalus dulcis</name>
    <dbReference type="NCBI Taxonomy" id="3755"/>
    <lineage>
        <taxon>Eukaryota</taxon>
        <taxon>Viridiplantae</taxon>
        <taxon>Streptophyta</taxon>
        <taxon>Embryophyta</taxon>
        <taxon>Tracheophyta</taxon>
        <taxon>Spermatophyta</taxon>
        <taxon>Magnoliopsida</taxon>
        <taxon>eudicotyledons</taxon>
        <taxon>Gunneridae</taxon>
        <taxon>Pentapetalae</taxon>
        <taxon>rosids</taxon>
        <taxon>fabids</taxon>
        <taxon>Rosales</taxon>
        <taxon>Rosaceae</taxon>
        <taxon>Amygdaloideae</taxon>
        <taxon>Amygdaleae</taxon>
        <taxon>Prunus</taxon>
    </lineage>
</organism>
<feature type="non-terminal residue" evidence="1">
    <location>
        <position position="228"/>
    </location>
</feature>
<sequence>MDNPLSIQASFALGLPECGLPLVLLTDLCLKLSLSWIAIWKTRYNLVYDKSNFCPPRPELTTSLADRSVVEFLSHMRLKYDRNHFNSPPLDSHLWVNPLVGTVKINCVNAWDKVTNAGFAGVVIKDHTGSLLDGSAHCFQSSQVVQAQEIFLSKIGLFTLYDIRMLKASFSSFWWTWTPQDANHAADWVALQTRRGFCAEAWVIRPPIALVFILSHGLPCPPNCENVK</sequence>
<accession>A0A5E4GBK3</accession>
<proteinExistence type="predicted"/>
<dbReference type="InterPro" id="IPR052929">
    <property type="entry name" value="RNase_H-like_EbsB-rel"/>
</dbReference>
<reference evidence="2" key="1">
    <citation type="journal article" date="2020" name="Plant J.">
        <title>Transposons played a major role in the diversification between the closely related almond and peach genomes: results from the almond genome sequence.</title>
        <authorList>
            <person name="Alioto T."/>
            <person name="Alexiou K.G."/>
            <person name="Bardil A."/>
            <person name="Barteri F."/>
            <person name="Castanera R."/>
            <person name="Cruz F."/>
            <person name="Dhingra A."/>
            <person name="Duval H."/>
            <person name="Fernandez I Marti A."/>
            <person name="Frias L."/>
            <person name="Galan B."/>
            <person name="Garcia J.L."/>
            <person name="Howad W."/>
            <person name="Gomez-Garrido J."/>
            <person name="Gut M."/>
            <person name="Julca I."/>
            <person name="Morata J."/>
            <person name="Puigdomenech P."/>
            <person name="Ribeca P."/>
            <person name="Rubio Cabetas M.J."/>
            <person name="Vlasova A."/>
            <person name="Wirthensohn M."/>
            <person name="Garcia-Mas J."/>
            <person name="Gabaldon T."/>
            <person name="Casacuberta J.M."/>
            <person name="Arus P."/>
        </authorList>
    </citation>
    <scope>NUCLEOTIDE SEQUENCE [LARGE SCALE GENOMIC DNA]</scope>
    <source>
        <strain evidence="2">cv. Texas</strain>
    </source>
</reference>
<gene>
    <name evidence="1" type="ORF">ALMOND_2B011292</name>
</gene>